<protein>
    <submittedName>
        <fullName evidence="1">Uncharacterized protein</fullName>
    </submittedName>
</protein>
<dbReference type="Proteomes" id="UP001172386">
    <property type="component" value="Unassembled WGS sequence"/>
</dbReference>
<name>A0ACC3A550_9EURO</name>
<reference evidence="1" key="1">
    <citation type="submission" date="2022-10" db="EMBL/GenBank/DDBJ databases">
        <title>Culturing micro-colonial fungi from biological soil crusts in the Mojave desert and describing Neophaeococcomyces mojavensis, and introducing the new genera and species Taxawa tesnikishii.</title>
        <authorList>
            <person name="Kurbessoian T."/>
            <person name="Stajich J.E."/>
        </authorList>
    </citation>
    <scope>NUCLEOTIDE SEQUENCE</scope>
    <source>
        <strain evidence="1">JES_112</strain>
    </source>
</reference>
<evidence type="ECO:0000313" key="2">
    <source>
        <dbReference type="Proteomes" id="UP001172386"/>
    </source>
</evidence>
<accession>A0ACC3A550</accession>
<comment type="caution">
    <text evidence="1">The sequence shown here is derived from an EMBL/GenBank/DDBJ whole genome shotgun (WGS) entry which is preliminary data.</text>
</comment>
<sequence length="330" mass="37310">MEDEDLQRRRERGRRAQRAFRQRQIDTIQELEQRLATSNHVVERLVQILGSSNQPHLQVAAQEAKQLAGLNDGNAASESVQDEAAQLELTEEDQSFDVLVPLAPQALRSYQQPAHDVWYDPLVNSRQGRMGPRLTYGLWFEPERNLVAVTPPPDIMPYLEEAAKTFADPQLAAMIQRMFGMSFRLDSERAVTARIHARLAFRNEGRIETNHPGCDPDAAMRLHYLVTEDVVQRGDALQKYLNVREVEDLLRRYLPGADFARIEAAMSDSADKEASEVAKKLIDLLTCQSICFGDGPRYPVDDVVRVTAAVLNELRQENVMGPYQAPFDIG</sequence>
<dbReference type="EMBL" id="JAPDRQ010000095">
    <property type="protein sequence ID" value="KAJ9655489.1"/>
    <property type="molecule type" value="Genomic_DNA"/>
</dbReference>
<proteinExistence type="predicted"/>
<keyword evidence="2" id="KW-1185">Reference proteome</keyword>
<evidence type="ECO:0000313" key="1">
    <source>
        <dbReference type="EMBL" id="KAJ9655489.1"/>
    </source>
</evidence>
<gene>
    <name evidence="1" type="ORF">H2198_005675</name>
</gene>
<organism evidence="1 2">
    <name type="scientific">Neophaeococcomyces mojaviensis</name>
    <dbReference type="NCBI Taxonomy" id="3383035"/>
    <lineage>
        <taxon>Eukaryota</taxon>
        <taxon>Fungi</taxon>
        <taxon>Dikarya</taxon>
        <taxon>Ascomycota</taxon>
        <taxon>Pezizomycotina</taxon>
        <taxon>Eurotiomycetes</taxon>
        <taxon>Chaetothyriomycetidae</taxon>
        <taxon>Chaetothyriales</taxon>
        <taxon>Chaetothyriales incertae sedis</taxon>
        <taxon>Neophaeococcomyces</taxon>
    </lineage>
</organism>